<gene>
    <name evidence="1" type="ORF">B296_00046757</name>
</gene>
<organism evidence="1 2">
    <name type="scientific">Ensete ventricosum</name>
    <name type="common">Abyssinian banana</name>
    <name type="synonym">Musa ensete</name>
    <dbReference type="NCBI Taxonomy" id="4639"/>
    <lineage>
        <taxon>Eukaryota</taxon>
        <taxon>Viridiplantae</taxon>
        <taxon>Streptophyta</taxon>
        <taxon>Embryophyta</taxon>
        <taxon>Tracheophyta</taxon>
        <taxon>Spermatophyta</taxon>
        <taxon>Magnoliopsida</taxon>
        <taxon>Liliopsida</taxon>
        <taxon>Zingiberales</taxon>
        <taxon>Musaceae</taxon>
        <taxon>Ensete</taxon>
    </lineage>
</organism>
<dbReference type="Proteomes" id="UP000287651">
    <property type="component" value="Unassembled WGS sequence"/>
</dbReference>
<name>A0A426X8U6_ENSVE</name>
<reference evidence="1 2" key="1">
    <citation type="journal article" date="2014" name="Agronomy (Basel)">
        <title>A Draft Genome Sequence for Ensete ventricosum, the Drought-Tolerant Tree Against Hunger.</title>
        <authorList>
            <person name="Harrison J."/>
            <person name="Moore K.A."/>
            <person name="Paszkiewicz K."/>
            <person name="Jones T."/>
            <person name="Grant M."/>
            <person name="Ambacheew D."/>
            <person name="Muzemil S."/>
            <person name="Studholme D.J."/>
        </authorList>
    </citation>
    <scope>NUCLEOTIDE SEQUENCE [LARGE SCALE GENOMIC DNA]</scope>
</reference>
<evidence type="ECO:0000313" key="2">
    <source>
        <dbReference type="Proteomes" id="UP000287651"/>
    </source>
</evidence>
<accession>A0A426X8U6</accession>
<protein>
    <submittedName>
        <fullName evidence="1">Uncharacterized protein</fullName>
    </submittedName>
</protein>
<dbReference type="AlphaFoldDB" id="A0A426X8U6"/>
<proteinExistence type="predicted"/>
<feature type="non-terminal residue" evidence="1">
    <location>
        <position position="1"/>
    </location>
</feature>
<comment type="caution">
    <text evidence="1">The sequence shown here is derived from an EMBL/GenBank/DDBJ whole genome shotgun (WGS) entry which is preliminary data.</text>
</comment>
<dbReference type="EMBL" id="AMZH03024402">
    <property type="protein sequence ID" value="RRT35860.1"/>
    <property type="molecule type" value="Genomic_DNA"/>
</dbReference>
<sequence>EFRSVFRAPSRKFKVLAIPNVLAHRKLYEYCFGKKRDGHKLCAKSSFDRFFMHLLGNSKYWPLPTY</sequence>
<evidence type="ECO:0000313" key="1">
    <source>
        <dbReference type="EMBL" id="RRT35860.1"/>
    </source>
</evidence>